<dbReference type="Gene3D" id="2.30.29.30">
    <property type="entry name" value="Pleckstrin-homology domain (PH domain)/Phosphotyrosine-binding domain (PTB)"/>
    <property type="match status" value="1"/>
</dbReference>
<dbReference type="SUPFAM" id="SSF103657">
    <property type="entry name" value="BAR/IMD domain-like"/>
    <property type="match status" value="1"/>
</dbReference>
<keyword evidence="4 7" id="KW-1133">Transmembrane helix</keyword>
<evidence type="ECO:0000256" key="7">
    <source>
        <dbReference type="SAM" id="Phobius"/>
    </source>
</evidence>
<evidence type="ECO:0000256" key="1">
    <source>
        <dbReference type="ARBA" id="ARBA00004167"/>
    </source>
</evidence>
<evidence type="ECO:0000256" key="3">
    <source>
        <dbReference type="ARBA" id="ARBA00022692"/>
    </source>
</evidence>
<dbReference type="OrthoDB" id="10070851at2759"/>
<accession>A0A6A7C0B4</accession>
<dbReference type="PROSITE" id="PS51778">
    <property type="entry name" value="VAST"/>
    <property type="match status" value="1"/>
</dbReference>
<dbReference type="InterPro" id="IPR027267">
    <property type="entry name" value="AH/BAR_dom_sf"/>
</dbReference>
<dbReference type="EMBL" id="MU005978">
    <property type="protein sequence ID" value="KAF2860752.1"/>
    <property type="molecule type" value="Genomic_DNA"/>
</dbReference>
<comment type="subcellular location">
    <subcellularLocation>
        <location evidence="1">Membrane</location>
        <topology evidence="1">Single-pass membrane protein</topology>
    </subcellularLocation>
</comment>
<dbReference type="InterPro" id="IPR004148">
    <property type="entry name" value="BAR_dom"/>
</dbReference>
<dbReference type="CDD" id="cd13280">
    <property type="entry name" value="PH_SIP3"/>
    <property type="match status" value="1"/>
</dbReference>
<evidence type="ECO:0000256" key="5">
    <source>
        <dbReference type="ARBA" id="ARBA00023136"/>
    </source>
</evidence>
<dbReference type="InterPro" id="IPR011993">
    <property type="entry name" value="PH-like_dom_sf"/>
</dbReference>
<evidence type="ECO:0000256" key="4">
    <source>
        <dbReference type="ARBA" id="ARBA00022989"/>
    </source>
</evidence>
<dbReference type="InterPro" id="IPR001849">
    <property type="entry name" value="PH_domain"/>
</dbReference>
<dbReference type="PANTHER" id="PTHR14248">
    <property type="entry name" value="CYCLIN Y, ISOFORM A"/>
    <property type="match status" value="1"/>
</dbReference>
<feature type="region of interest" description="Disordered" evidence="6">
    <location>
        <begin position="469"/>
        <end position="489"/>
    </location>
</feature>
<feature type="transmembrane region" description="Helical" evidence="7">
    <location>
        <begin position="1150"/>
        <end position="1170"/>
    </location>
</feature>
<dbReference type="SUPFAM" id="SSF50729">
    <property type="entry name" value="PH domain-like"/>
    <property type="match status" value="1"/>
</dbReference>
<dbReference type="Pfam" id="PF16016">
    <property type="entry name" value="VASt"/>
    <property type="match status" value="1"/>
</dbReference>
<feature type="domain" description="VASt" evidence="9">
    <location>
        <begin position="910"/>
        <end position="1075"/>
    </location>
</feature>
<evidence type="ECO:0000313" key="11">
    <source>
        <dbReference type="Proteomes" id="UP000799421"/>
    </source>
</evidence>
<dbReference type="SMART" id="SM00568">
    <property type="entry name" value="GRAM"/>
    <property type="match status" value="1"/>
</dbReference>
<dbReference type="InterPro" id="IPR004182">
    <property type="entry name" value="GRAM"/>
</dbReference>
<dbReference type="InterPro" id="IPR039463">
    <property type="entry name" value="Sip3/Lam1_BAR"/>
</dbReference>
<gene>
    <name evidence="10" type="ORF">K470DRAFT_231757</name>
</gene>
<evidence type="ECO:0000256" key="2">
    <source>
        <dbReference type="ARBA" id="ARBA00006582"/>
    </source>
</evidence>
<keyword evidence="3 7" id="KW-0812">Transmembrane</keyword>
<feature type="domain" description="PH" evidence="8">
    <location>
        <begin position="322"/>
        <end position="424"/>
    </location>
</feature>
<keyword evidence="11" id="KW-1185">Reference proteome</keyword>
<feature type="non-terminal residue" evidence="10">
    <location>
        <position position="1"/>
    </location>
</feature>
<evidence type="ECO:0000313" key="10">
    <source>
        <dbReference type="EMBL" id="KAF2860752.1"/>
    </source>
</evidence>
<dbReference type="FunFam" id="1.20.1270.60:FF:000079">
    <property type="entry name" value="Transcription factor SipA3"/>
    <property type="match status" value="1"/>
</dbReference>
<dbReference type="Pfam" id="PF16746">
    <property type="entry name" value="BAR_3"/>
    <property type="match status" value="1"/>
</dbReference>
<dbReference type="Gene3D" id="1.20.1270.60">
    <property type="entry name" value="Arfaptin homology (AH) domain/BAR domain"/>
    <property type="match status" value="1"/>
</dbReference>
<dbReference type="SMART" id="SM00233">
    <property type="entry name" value="PH"/>
    <property type="match status" value="1"/>
</dbReference>
<proteinExistence type="inferred from homology"/>
<dbReference type="GO" id="GO:0016020">
    <property type="term" value="C:membrane"/>
    <property type="evidence" value="ECO:0007669"/>
    <property type="project" value="UniProtKB-SubCell"/>
</dbReference>
<evidence type="ECO:0000259" key="8">
    <source>
        <dbReference type="PROSITE" id="PS50003"/>
    </source>
</evidence>
<comment type="similarity">
    <text evidence="2">Belongs to the YSP2 family.</text>
</comment>
<organism evidence="10 11">
    <name type="scientific">Piedraia hortae CBS 480.64</name>
    <dbReference type="NCBI Taxonomy" id="1314780"/>
    <lineage>
        <taxon>Eukaryota</taxon>
        <taxon>Fungi</taxon>
        <taxon>Dikarya</taxon>
        <taxon>Ascomycota</taxon>
        <taxon>Pezizomycotina</taxon>
        <taxon>Dothideomycetes</taxon>
        <taxon>Dothideomycetidae</taxon>
        <taxon>Capnodiales</taxon>
        <taxon>Piedraiaceae</taxon>
        <taxon>Piedraia</taxon>
    </lineage>
</organism>
<evidence type="ECO:0000259" key="9">
    <source>
        <dbReference type="PROSITE" id="PS51778"/>
    </source>
</evidence>
<dbReference type="InterPro" id="IPR031968">
    <property type="entry name" value="VASt"/>
</dbReference>
<dbReference type="Pfam" id="PF00169">
    <property type="entry name" value="PH"/>
    <property type="match status" value="1"/>
</dbReference>
<dbReference type="GO" id="GO:0005737">
    <property type="term" value="C:cytoplasm"/>
    <property type="evidence" value="ECO:0007669"/>
    <property type="project" value="InterPro"/>
</dbReference>
<keyword evidence="5 7" id="KW-0472">Membrane</keyword>
<dbReference type="CDD" id="cd07609">
    <property type="entry name" value="BAR_SIP3_fungi"/>
    <property type="match status" value="1"/>
</dbReference>
<name>A0A6A7C0B4_9PEZI</name>
<reference evidence="10" key="1">
    <citation type="journal article" date="2020" name="Stud. Mycol.">
        <title>101 Dothideomycetes genomes: a test case for predicting lifestyles and emergence of pathogens.</title>
        <authorList>
            <person name="Haridas S."/>
            <person name="Albert R."/>
            <person name="Binder M."/>
            <person name="Bloem J."/>
            <person name="Labutti K."/>
            <person name="Salamov A."/>
            <person name="Andreopoulos B."/>
            <person name="Baker S."/>
            <person name="Barry K."/>
            <person name="Bills G."/>
            <person name="Bluhm B."/>
            <person name="Cannon C."/>
            <person name="Castanera R."/>
            <person name="Culley D."/>
            <person name="Daum C."/>
            <person name="Ezra D."/>
            <person name="Gonzalez J."/>
            <person name="Henrissat B."/>
            <person name="Kuo A."/>
            <person name="Liang C."/>
            <person name="Lipzen A."/>
            <person name="Lutzoni F."/>
            <person name="Magnuson J."/>
            <person name="Mondo S."/>
            <person name="Nolan M."/>
            <person name="Ohm R."/>
            <person name="Pangilinan J."/>
            <person name="Park H.-J."/>
            <person name="Ramirez L."/>
            <person name="Alfaro M."/>
            <person name="Sun H."/>
            <person name="Tritt A."/>
            <person name="Yoshinaga Y."/>
            <person name="Zwiers L.-H."/>
            <person name="Turgeon B."/>
            <person name="Goodwin S."/>
            <person name="Spatafora J."/>
            <person name="Crous P."/>
            <person name="Grigoriev I."/>
        </authorList>
    </citation>
    <scope>NUCLEOTIDE SEQUENCE</scope>
    <source>
        <strain evidence="10">CBS 480.64</strain>
    </source>
</reference>
<protein>
    <submittedName>
        <fullName evidence="10">Uncharacterized protein</fullName>
    </submittedName>
</protein>
<dbReference type="PROSITE" id="PS50003">
    <property type="entry name" value="PH_DOMAIN"/>
    <property type="match status" value="1"/>
</dbReference>
<dbReference type="Proteomes" id="UP000799421">
    <property type="component" value="Unassembled WGS sequence"/>
</dbReference>
<feature type="region of interest" description="Disordered" evidence="6">
    <location>
        <begin position="562"/>
        <end position="589"/>
    </location>
</feature>
<sequence>MTEPCREPPTMSSTLPDDQSIYQSALQPVERQLDLIPVILKEAALDSPTFRATVLHFGDQLDLVERWLEAYVRTSSPVATHVNALERLVNDLLSQSVPTPSIGEAVIDHDYTLLAVRGYGESMREFWQGVLRGSRKHESLVVEPIKAFLANDLKGFKETRRALEATQKAFDTILTKYLAQTKVKEASSQREDAFQLHEARKAYIKASMDFCVIAPQVKVSLDKLLVRVSSDHWRDMRSAEEASTLSLAKWASEMDRVCGWAKEMENSERAFKRELLTARRQIEESVNATTRPSRELDDYAVSPLPLLATGSNPVTPNQIPKPSEKQGWLLQKTIVGRSQTRTVWVRRWFFVKNGIFGWLIQGQRSTGVEESEKIGVLLCSIRPASQEERRFCFEIKTKDSSLILQATTQNEVSDWISAFESAKRKALEDPAVGSGESRYPTGIDPAFAVTPPISAEFAAKVGDGPLAEEAGAGDGAIGGTSLDGPTSPLPVARRVLSNERAEGEGGGSNRERIMQKFDIRGRGTVSPSLGSIMTSPSGGIANLISASHSILPVGTSVQSEIGLGLKKPSPSPSSSLAPPTLASPPTPTSLSHAAVILSGERELGLARGSDGSGVPSGVMANLWGSSNWGHVCRLADTHQPQLLSNPILQVSGKSHDDSEIATTDLQSSLAGTGHRHAVSSDGPASARDEVIEDIGAFPKAYPLTLKAQQAQFRILFSSVDPSEKVIMVFRAMWNPTEQQSFPGRVYVTTKAIYFYSNYLGLVLVTAISLGVVNEVTAAPGRDCDFLYLHLKERTKQRAGRLTIKVFLEPLRLLQRRLSYVAHNFQSQIPDGLDRVIETLLKMETQTLQRSSSAESWEDVAFEISKGHRQKDIKASLRIDGTLYNDPSRPGREVQRFKLPAHPVVYAPKNMHSKSVERAFQVSAKALFHVIFGDKSVVFQLLHSNGWAREIVQMPWIVTPESNIWTRTLKTPGPRGPIVLGQSIDIINDHLCYVVTATPNLWWLPYCSRMAPITKIVITHAAKSKCKLAIYEQINWTKPPRLAYLRRLVERISLNHLEADALDLTNVAMDQVSKLGHHSKTNGAIEIFGSIGKQTQPVTLDAAALSRMGGPGVKPRKRLSMLRLIVDDLGTKVLSAFGWLLDVMMALGKGIINMLTTNIFLVALLAFSMLYNSWHTYRDGLQWWHERSAAKFMVRVGVKPSTVMSKAVYLADMDELIKNCSIATLPADTESKCWKTFQQEATLPVPSGSPGRLQKTRTSLAQYRHDLLVALRVLNRVEGDVLGAEWAQWVSEEKRKCKQVEGMLSQIREGFGVEEVGEELAAYCQSCREVA</sequence>
<evidence type="ECO:0000256" key="6">
    <source>
        <dbReference type="SAM" id="MobiDB-lite"/>
    </source>
</evidence>
<dbReference type="InterPro" id="IPR042067">
    <property type="entry name" value="Sip3_PH"/>
</dbReference>